<sequence length="197" mass="21436">MRPSEGQDTVPAMTHRDQLKHLLLERSVRFGNFTLSSGASSTYYIDARRTTMSAEGQVLVGQVGYEMVRKSGLEPTHLGGLTMGADPISYAIAHRSHLEGHPLDGFSVRKEAKHHGTGNRIEGGLDPSSRCLVIEDTLTTGKSTLSAVEALREHGVTMVGVLALVDRSDNAEDLFREVGLPLLSIFSVQELLEENQP</sequence>
<evidence type="ECO:0000256" key="1">
    <source>
        <dbReference type="ARBA" id="ARBA00004889"/>
    </source>
</evidence>
<dbReference type="CDD" id="cd06223">
    <property type="entry name" value="PRTases_typeI"/>
    <property type="match status" value="1"/>
</dbReference>
<dbReference type="InterPro" id="IPR004467">
    <property type="entry name" value="Or_phspho_trans_dom"/>
</dbReference>
<evidence type="ECO:0000313" key="6">
    <source>
        <dbReference type="EMBL" id="SUZ79134.1"/>
    </source>
</evidence>
<organism evidence="6">
    <name type="scientific">marine metagenome</name>
    <dbReference type="NCBI Taxonomy" id="408172"/>
    <lineage>
        <taxon>unclassified sequences</taxon>
        <taxon>metagenomes</taxon>
        <taxon>ecological metagenomes</taxon>
    </lineage>
</organism>
<name>A0A381QJQ1_9ZZZZ</name>
<keyword evidence="5" id="KW-0665">Pyrimidine biosynthesis</keyword>
<comment type="pathway">
    <text evidence="1">Pyrimidine metabolism; UMP biosynthesis via de novo pathway; UMP from orotate: step 1/2.</text>
</comment>
<accession>A0A381QJQ1</accession>
<dbReference type="GO" id="GO:0019856">
    <property type="term" value="P:pyrimidine nucleobase biosynthetic process"/>
    <property type="evidence" value="ECO:0007669"/>
    <property type="project" value="TreeGrafter"/>
</dbReference>
<evidence type="ECO:0000256" key="4">
    <source>
        <dbReference type="ARBA" id="ARBA00022679"/>
    </source>
</evidence>
<dbReference type="EC" id="2.4.2.10" evidence="2"/>
<dbReference type="NCBIfam" id="TIGR00336">
    <property type="entry name" value="pyrE"/>
    <property type="match status" value="1"/>
</dbReference>
<gene>
    <name evidence="6" type="ORF">METZ01_LOCUS31988</name>
</gene>
<keyword evidence="3" id="KW-0328">Glycosyltransferase</keyword>
<keyword evidence="4" id="KW-0808">Transferase</keyword>
<dbReference type="InterPro" id="IPR029057">
    <property type="entry name" value="PRTase-like"/>
</dbReference>
<dbReference type="GO" id="GO:0044205">
    <property type="term" value="P:'de novo' UMP biosynthetic process"/>
    <property type="evidence" value="ECO:0007669"/>
    <property type="project" value="UniProtKB-UniPathway"/>
</dbReference>
<dbReference type="PANTHER" id="PTHR19278:SF9">
    <property type="entry name" value="URIDINE 5'-MONOPHOSPHATE SYNTHASE"/>
    <property type="match status" value="1"/>
</dbReference>
<dbReference type="SUPFAM" id="SSF53271">
    <property type="entry name" value="PRTase-like"/>
    <property type="match status" value="1"/>
</dbReference>
<evidence type="ECO:0000256" key="2">
    <source>
        <dbReference type="ARBA" id="ARBA00011971"/>
    </source>
</evidence>
<dbReference type="EMBL" id="UINC01001374">
    <property type="protein sequence ID" value="SUZ79134.1"/>
    <property type="molecule type" value="Genomic_DNA"/>
</dbReference>
<protein>
    <recommendedName>
        <fullName evidence="2">orotate phosphoribosyltransferase</fullName>
        <ecNumber evidence="2">2.4.2.10</ecNumber>
    </recommendedName>
</protein>
<dbReference type="AlphaFoldDB" id="A0A381QJQ1"/>
<reference evidence="6" key="1">
    <citation type="submission" date="2018-05" db="EMBL/GenBank/DDBJ databases">
        <authorList>
            <person name="Lanie J.A."/>
            <person name="Ng W.-L."/>
            <person name="Kazmierczak K.M."/>
            <person name="Andrzejewski T.M."/>
            <person name="Davidsen T.M."/>
            <person name="Wayne K.J."/>
            <person name="Tettelin H."/>
            <person name="Glass J.I."/>
            <person name="Rusch D."/>
            <person name="Podicherti R."/>
            <person name="Tsui H.-C.T."/>
            <person name="Winkler M.E."/>
        </authorList>
    </citation>
    <scope>NUCLEOTIDE SEQUENCE</scope>
</reference>
<dbReference type="GO" id="GO:0004588">
    <property type="term" value="F:orotate phosphoribosyltransferase activity"/>
    <property type="evidence" value="ECO:0007669"/>
    <property type="project" value="UniProtKB-EC"/>
</dbReference>
<dbReference type="HAMAP" id="MF_01208">
    <property type="entry name" value="PyrE"/>
    <property type="match status" value="1"/>
</dbReference>
<evidence type="ECO:0000256" key="3">
    <source>
        <dbReference type="ARBA" id="ARBA00022676"/>
    </source>
</evidence>
<proteinExistence type="inferred from homology"/>
<evidence type="ECO:0000256" key="5">
    <source>
        <dbReference type="ARBA" id="ARBA00022975"/>
    </source>
</evidence>
<dbReference type="InterPro" id="IPR023031">
    <property type="entry name" value="OPRT"/>
</dbReference>
<dbReference type="Gene3D" id="3.40.50.2020">
    <property type="match status" value="1"/>
</dbReference>
<dbReference type="UniPathway" id="UPA00070">
    <property type="reaction ID" value="UER00119"/>
</dbReference>
<dbReference type="PANTHER" id="PTHR19278">
    <property type="entry name" value="OROTATE PHOSPHORIBOSYLTRANSFERASE"/>
    <property type="match status" value="1"/>
</dbReference>
<dbReference type="InterPro" id="IPR000836">
    <property type="entry name" value="PRTase_dom"/>
</dbReference>